<dbReference type="AlphaFoldDB" id="A0A0L1I3P6"/>
<feature type="chain" id="PRO_5005552273" evidence="3">
    <location>
        <begin position="25"/>
        <end position="359"/>
    </location>
</feature>
<protein>
    <submittedName>
        <fullName evidence="4">Rifin</fullName>
    </submittedName>
</protein>
<keyword evidence="2" id="KW-0812">Transmembrane</keyword>
<feature type="coiled-coil region" evidence="1">
    <location>
        <begin position="69"/>
        <end position="96"/>
    </location>
</feature>
<evidence type="ECO:0000256" key="1">
    <source>
        <dbReference type="SAM" id="Coils"/>
    </source>
</evidence>
<dbReference type="EMBL" id="GG664968">
    <property type="protein sequence ID" value="KNG74062.1"/>
    <property type="molecule type" value="Genomic_DNA"/>
</dbReference>
<proteinExistence type="predicted"/>
<feature type="signal peptide" evidence="3">
    <location>
        <begin position="1"/>
        <end position="24"/>
    </location>
</feature>
<evidence type="ECO:0000313" key="4">
    <source>
        <dbReference type="EMBL" id="KNG74062.1"/>
    </source>
</evidence>
<dbReference type="NCBIfam" id="TIGR01477">
    <property type="entry name" value="RIFIN"/>
    <property type="match status" value="1"/>
</dbReference>
<evidence type="ECO:0000256" key="3">
    <source>
        <dbReference type="SAM" id="SignalP"/>
    </source>
</evidence>
<keyword evidence="2" id="KW-0472">Membrane</keyword>
<dbReference type="Proteomes" id="UP000054562">
    <property type="component" value="Unassembled WGS sequence"/>
</dbReference>
<keyword evidence="3" id="KW-0732">Signal</keyword>
<dbReference type="Pfam" id="PF02009">
    <property type="entry name" value="RIFIN"/>
    <property type="match status" value="1"/>
</dbReference>
<reference evidence="5" key="1">
    <citation type="submission" date="2015-07" db="EMBL/GenBank/DDBJ databases">
        <title>Annotation of Plasmodium falciparum IGH-CR14.</title>
        <authorList>
            <consortium name="The Broad Institute Genome Sequencing Platform"/>
            <person name="Volkman S.K."/>
            <person name="Neafsey D.E."/>
            <person name="Dash A.P."/>
            <person name="Chitnis C.E."/>
            <person name="Hartl D.L."/>
            <person name="Young S.K."/>
            <person name="Zeng Q."/>
            <person name="Koehrsen M."/>
            <person name="Alvarado L."/>
            <person name="Berlin A."/>
            <person name="Borenstein D."/>
            <person name="Chapman S.B."/>
            <person name="Chen Z."/>
            <person name="Engels R."/>
            <person name="Freedman E."/>
            <person name="Gellesch M."/>
            <person name="Goldberg J."/>
            <person name="Griggs A."/>
            <person name="Gujja S."/>
            <person name="Heilman E.R."/>
            <person name="Heiman D.I."/>
            <person name="Howarth C."/>
            <person name="Jen D."/>
            <person name="Larson L."/>
            <person name="Mehta T."/>
            <person name="Neiman D."/>
            <person name="Park D."/>
            <person name="Pearson M."/>
            <person name="Roberts A."/>
            <person name="Saif S."/>
            <person name="Shea T."/>
            <person name="Shenoy N."/>
            <person name="Sisk P."/>
            <person name="Stolte C."/>
            <person name="Sykes S."/>
            <person name="Walk T."/>
            <person name="White J."/>
            <person name="Yandava C."/>
            <person name="Haas B."/>
            <person name="Henn M.R."/>
            <person name="Nusbaum C."/>
            <person name="Birren B."/>
        </authorList>
    </citation>
    <scope>NUCLEOTIDE SEQUENCE [LARGE SCALE GENOMIC DNA]</scope>
    <source>
        <strain evidence="5">IGH-CR14</strain>
    </source>
</reference>
<feature type="transmembrane region" description="Helical" evidence="2">
    <location>
        <begin position="317"/>
        <end position="339"/>
    </location>
</feature>
<reference evidence="5" key="2">
    <citation type="submission" date="2015-07" db="EMBL/GenBank/DDBJ databases">
        <title>The genome sequence of Plasmodium falciparum IGH-CR14.</title>
        <authorList>
            <consortium name="The Broad Institute Genome Sequencing Platform"/>
            <person name="Volkman S.K."/>
            <person name="Neafsey D.E."/>
            <person name="Dash A.P."/>
            <person name="Chitnis C.E."/>
            <person name="Hartl D.L."/>
            <person name="Young S.K."/>
            <person name="Kodira C.D."/>
            <person name="Zeng Q."/>
            <person name="Koehrsen M."/>
            <person name="Godfrey P."/>
            <person name="Alvarado L."/>
            <person name="Berlin A."/>
            <person name="Borenstein D."/>
            <person name="Chen Z."/>
            <person name="Engels R."/>
            <person name="Freedman E."/>
            <person name="Gellesch M."/>
            <person name="Goldberg J."/>
            <person name="Griggs A."/>
            <person name="Gujja S."/>
            <person name="Heiman D."/>
            <person name="Hepburn T."/>
            <person name="Howarth C."/>
            <person name="Jen D."/>
            <person name="Larson L."/>
            <person name="Lewis B."/>
            <person name="Mehta T."/>
            <person name="Park D."/>
            <person name="Pearson M."/>
            <person name="Roberts A."/>
            <person name="Saif S."/>
            <person name="Shea T."/>
            <person name="Shenoy N."/>
            <person name="Sisk P."/>
            <person name="Stolte C."/>
            <person name="Sykes S."/>
            <person name="Walk T."/>
            <person name="White J."/>
            <person name="Yandava C."/>
            <person name="Wirth D.F."/>
            <person name="Nusbaum C."/>
            <person name="Birren B."/>
        </authorList>
    </citation>
    <scope>NUCLEOTIDE SEQUENCE [LARGE SCALE GENOMIC DNA]</scope>
    <source>
        <strain evidence="5">IGH-CR14</strain>
    </source>
</reference>
<organism evidence="4 5">
    <name type="scientific">Plasmodium falciparum IGH-CR14</name>
    <dbReference type="NCBI Taxonomy" id="580059"/>
    <lineage>
        <taxon>Eukaryota</taxon>
        <taxon>Sar</taxon>
        <taxon>Alveolata</taxon>
        <taxon>Apicomplexa</taxon>
        <taxon>Aconoidasida</taxon>
        <taxon>Haemosporida</taxon>
        <taxon>Plasmodiidae</taxon>
        <taxon>Plasmodium</taxon>
        <taxon>Plasmodium (Laverania)</taxon>
    </lineage>
</organism>
<evidence type="ECO:0000313" key="5">
    <source>
        <dbReference type="Proteomes" id="UP000054562"/>
    </source>
</evidence>
<dbReference type="OrthoDB" id="378796at2759"/>
<gene>
    <name evidence="4" type="ORF">PFMG_00258</name>
</gene>
<name>A0A0L1I3P6_PLAFA</name>
<dbReference type="InterPro" id="IPR006373">
    <property type="entry name" value="VSA_Rifin"/>
</dbReference>
<evidence type="ECO:0000256" key="2">
    <source>
        <dbReference type="SAM" id="Phobius"/>
    </source>
</evidence>
<keyword evidence="1" id="KW-0175">Coiled coil</keyword>
<sequence>MKLLYSKILLFALALNILLTSYYAHNKNKPSITSHHTPRYTSRVLSECDTESSIYDNDEEINSVKEIFERQASQRLREYDERLQEKRQKRKEQRDKNIQKIIHKDKMEKNLAEKIEKGCLMCGCGLGSVAGSVGLFGGVAINIWKHLALEASIKTAIAEGTAKIAEAAEAARILAGNNAVISGLKELGVSSVGVQGLQSLFTAKNDTVVTKITEVVYNQYVQTCKGYPLGRLGLKFVETNPASRFCQSVLNPTFAASQPKKGISPIPIIKRTVQSMVSDANGVAADASAAKSAELTAAIKARETAVINTIFMSKQTAIIASVVAILVIVLVMIIIYLVLRYRRKKKMKKKAQYTKLLNE</sequence>
<keyword evidence="2" id="KW-1133">Transmembrane helix</keyword>
<accession>A0A0L1I3P6</accession>